<evidence type="ECO:0000259" key="2">
    <source>
        <dbReference type="Pfam" id="PF01408"/>
    </source>
</evidence>
<evidence type="ECO:0008006" key="6">
    <source>
        <dbReference type="Google" id="ProtNLM"/>
    </source>
</evidence>
<comment type="caution">
    <text evidence="4">The sequence shown here is derived from an EMBL/GenBank/DDBJ whole genome shotgun (WGS) entry which is preliminary data.</text>
</comment>
<feature type="domain" description="GFO/IDH/MocA-like oxidoreductase" evidence="3">
    <location>
        <begin position="162"/>
        <end position="287"/>
    </location>
</feature>
<evidence type="ECO:0000313" key="5">
    <source>
        <dbReference type="Proteomes" id="UP001189429"/>
    </source>
</evidence>
<evidence type="ECO:0000313" key="4">
    <source>
        <dbReference type="EMBL" id="CAK0903000.1"/>
    </source>
</evidence>
<dbReference type="Pfam" id="PF22725">
    <property type="entry name" value="GFO_IDH_MocA_C3"/>
    <property type="match status" value="1"/>
</dbReference>
<feature type="domain" description="Gfo/Idh/MocA-like oxidoreductase N-terminal" evidence="2">
    <location>
        <begin position="22"/>
        <end position="151"/>
    </location>
</feature>
<dbReference type="InterPro" id="IPR055170">
    <property type="entry name" value="GFO_IDH_MocA-like_dom"/>
</dbReference>
<dbReference type="InterPro" id="IPR000683">
    <property type="entry name" value="Gfo/Idh/MocA-like_OxRdtase_N"/>
</dbReference>
<dbReference type="EMBL" id="CAUYUJ010021153">
    <property type="protein sequence ID" value="CAK0903000.1"/>
    <property type="molecule type" value="Genomic_DNA"/>
</dbReference>
<dbReference type="Proteomes" id="UP001189429">
    <property type="component" value="Unassembled WGS sequence"/>
</dbReference>
<dbReference type="InterPro" id="IPR051450">
    <property type="entry name" value="Gfo/Idh/MocA_Oxidoreductases"/>
</dbReference>
<dbReference type="PANTHER" id="PTHR43377:SF1">
    <property type="entry name" value="BILIVERDIN REDUCTASE A"/>
    <property type="match status" value="1"/>
</dbReference>
<dbReference type="Pfam" id="PF01408">
    <property type="entry name" value="GFO_IDH_MocA"/>
    <property type="match status" value="1"/>
</dbReference>
<proteinExistence type="inferred from homology"/>
<gene>
    <name evidence="4" type="ORF">PCOR1329_LOCUS79436</name>
</gene>
<dbReference type="InterPro" id="IPR036291">
    <property type="entry name" value="NAD(P)-bd_dom_sf"/>
</dbReference>
<dbReference type="PANTHER" id="PTHR43377">
    <property type="entry name" value="BILIVERDIN REDUCTASE A"/>
    <property type="match status" value="1"/>
</dbReference>
<dbReference type="Gene3D" id="3.40.50.720">
    <property type="entry name" value="NAD(P)-binding Rossmann-like Domain"/>
    <property type="match status" value="1"/>
</dbReference>
<dbReference type="SUPFAM" id="SSF51735">
    <property type="entry name" value="NAD(P)-binding Rossmann-fold domains"/>
    <property type="match status" value="1"/>
</dbReference>
<sequence length="388" mass="41817">MATANDETSPKKARTDCTKKARIVVCGAGWWSQGWHLPHLHRNPNSEIAAIVEPNPAPKCVEGDSKTTDELRELYSVPVFRSMDDLLASEVARMVDGIIICTSHASHHEVGMKAMSAGWHILIEKPMTTDPFEAFELTKAASSYGKALMVNNSANFRQQSKRAHDLVRGGRIGEVKHVSCALFSPLAWLFHNPANVGWVKPTGTMLGNGFAWGQLSHTFAWVYLVTGLTPKSVFCHMSYSGTTGADIYDSATVRCTGGATISVQGIGDIPGSCKKVDNKIIGTEGMLLFSGDIVESTGSGENSCVSEGLVLQRHDGNNEKFPGFEFENFEKEGNGPESVQTLIAACLGQNIFNAADADVGCKTVVSIEAMYRSAKLGQEVEVRASESA</sequence>
<accession>A0ABN9XWZ5</accession>
<dbReference type="SUPFAM" id="SSF55347">
    <property type="entry name" value="Glyceraldehyde-3-phosphate dehydrogenase-like, C-terminal domain"/>
    <property type="match status" value="1"/>
</dbReference>
<evidence type="ECO:0000259" key="3">
    <source>
        <dbReference type="Pfam" id="PF22725"/>
    </source>
</evidence>
<protein>
    <recommendedName>
        <fullName evidence="6">Gfo/Idh/MocA-like oxidoreductase N-terminal domain-containing protein</fullName>
    </recommendedName>
</protein>
<comment type="similarity">
    <text evidence="1">Belongs to the Gfo/Idh/MocA family.</text>
</comment>
<dbReference type="Gene3D" id="3.30.360.10">
    <property type="entry name" value="Dihydrodipicolinate Reductase, domain 2"/>
    <property type="match status" value="1"/>
</dbReference>
<name>A0ABN9XWZ5_9DINO</name>
<evidence type="ECO:0000256" key="1">
    <source>
        <dbReference type="ARBA" id="ARBA00010928"/>
    </source>
</evidence>
<organism evidence="4 5">
    <name type="scientific">Prorocentrum cordatum</name>
    <dbReference type="NCBI Taxonomy" id="2364126"/>
    <lineage>
        <taxon>Eukaryota</taxon>
        <taxon>Sar</taxon>
        <taxon>Alveolata</taxon>
        <taxon>Dinophyceae</taxon>
        <taxon>Prorocentrales</taxon>
        <taxon>Prorocentraceae</taxon>
        <taxon>Prorocentrum</taxon>
    </lineage>
</organism>
<keyword evidence="5" id="KW-1185">Reference proteome</keyword>
<reference evidence="4" key="1">
    <citation type="submission" date="2023-10" db="EMBL/GenBank/DDBJ databases">
        <authorList>
            <person name="Chen Y."/>
            <person name="Shah S."/>
            <person name="Dougan E. K."/>
            <person name="Thang M."/>
            <person name="Chan C."/>
        </authorList>
    </citation>
    <scope>NUCLEOTIDE SEQUENCE [LARGE SCALE GENOMIC DNA]</scope>
</reference>